<feature type="transmembrane region" description="Helical" evidence="1">
    <location>
        <begin position="512"/>
        <end position="531"/>
    </location>
</feature>
<organism evidence="2 3">
    <name type="scientific">Chryseobacterium scophthalmum</name>
    <dbReference type="NCBI Taxonomy" id="59733"/>
    <lineage>
        <taxon>Bacteria</taxon>
        <taxon>Pseudomonadati</taxon>
        <taxon>Bacteroidota</taxon>
        <taxon>Flavobacteriia</taxon>
        <taxon>Flavobacteriales</taxon>
        <taxon>Weeksellaceae</taxon>
        <taxon>Chryseobacterium group</taxon>
        <taxon>Chryseobacterium</taxon>
    </lineage>
</organism>
<feature type="transmembrane region" description="Helical" evidence="1">
    <location>
        <begin position="456"/>
        <end position="475"/>
    </location>
</feature>
<feature type="transmembrane region" description="Helical" evidence="1">
    <location>
        <begin position="23"/>
        <end position="43"/>
    </location>
</feature>
<keyword evidence="1" id="KW-0472">Membrane</keyword>
<evidence type="ECO:0000313" key="3">
    <source>
        <dbReference type="Proteomes" id="UP000184782"/>
    </source>
</evidence>
<dbReference type="RefSeq" id="WP_074228235.1">
    <property type="nucleotide sequence ID" value="NZ_FSRQ01000001.1"/>
</dbReference>
<dbReference type="OrthoDB" id="996104at2"/>
<sequence>MQKLNKFNQYLLERYPTVWNTKIVWMLLAALVFHIVFFIIGYVSHIDPVSLQKYSVKDDYFRNGVIFVHLIISILLIVGWLLMMLKNNAFKNFYPTSKGKLFGQFVQYFIIIFSCTTFYFSYMTGFRMFINNKYPDQEMAKNVDIINRTVPFLSQNIESYTLENRLFPKPFYDLYCENDIEKIDRNKKFFVYYNRVYQYYTLYSKKSYQKDKRGNFIPPNPEYSNKIQPAYSDEEEKFETFYYKKDVVDLSSQIQTTQPSFYNFSQVFYDYDLKGFNDRVKVAETNYYNKNSPNNILKNKKAIINQKTTTLLNSKNPAELEKLFEDFLSISKTYRIKNNLNAKKWVSMIYSKDNPNFEIRYFIKDYEGKMRTDEDAYYEETVAVDSVVATTDYPNENDIRDSIKIREFNPEINQQLAPDKYVKNNMTEYYYLSENMTDLLTSVDSVKKDDFFSENIHIYIWVAFFLSTFIFSFRITGLRSLLFSVISAGVLTLTVTLITVFYGLTFRGQEQFFVAYFVLFIGLIILLIPLLKMNMVNKMVSSILVNFSINGFVLFVLLIFAIINIHQKAACEGVVMSIEGGYPYYGCPNIFEDLGFMLSYIILVIGFVFMYFYTAILQKWKAMPE</sequence>
<feature type="transmembrane region" description="Helical" evidence="1">
    <location>
        <begin position="105"/>
        <end position="123"/>
    </location>
</feature>
<reference evidence="3" key="1">
    <citation type="submission" date="2016-12" db="EMBL/GenBank/DDBJ databases">
        <authorList>
            <person name="Varghese N."/>
            <person name="Submissions S."/>
        </authorList>
    </citation>
    <scope>NUCLEOTIDE SEQUENCE [LARGE SCALE GENOMIC DNA]</scope>
    <source>
        <strain evidence="3">DSM 16779</strain>
    </source>
</reference>
<feature type="transmembrane region" description="Helical" evidence="1">
    <location>
        <begin position="543"/>
        <end position="562"/>
    </location>
</feature>
<keyword evidence="1" id="KW-1133">Transmembrane helix</keyword>
<dbReference type="STRING" id="59733.SAMN05421769_0305"/>
<dbReference type="EMBL" id="FSRQ01000001">
    <property type="protein sequence ID" value="SIN81916.1"/>
    <property type="molecule type" value="Genomic_DNA"/>
</dbReference>
<proteinExistence type="predicted"/>
<protein>
    <submittedName>
        <fullName evidence="2">Uncharacterized protein</fullName>
    </submittedName>
</protein>
<keyword evidence="1" id="KW-0812">Transmembrane</keyword>
<evidence type="ECO:0000313" key="2">
    <source>
        <dbReference type="EMBL" id="SIN81916.1"/>
    </source>
</evidence>
<keyword evidence="3" id="KW-1185">Reference proteome</keyword>
<name>A0A1N6EFZ2_9FLAO</name>
<feature type="transmembrane region" description="Helical" evidence="1">
    <location>
        <begin position="481"/>
        <end position="505"/>
    </location>
</feature>
<accession>A0A1N6EFZ2</accession>
<dbReference type="Proteomes" id="UP000184782">
    <property type="component" value="Unassembled WGS sequence"/>
</dbReference>
<evidence type="ECO:0000256" key="1">
    <source>
        <dbReference type="SAM" id="Phobius"/>
    </source>
</evidence>
<gene>
    <name evidence="2" type="ORF">SAMN05421769_0305</name>
</gene>
<dbReference type="AlphaFoldDB" id="A0A1N6EFZ2"/>
<feature type="transmembrane region" description="Helical" evidence="1">
    <location>
        <begin position="64"/>
        <end position="85"/>
    </location>
</feature>
<feature type="transmembrane region" description="Helical" evidence="1">
    <location>
        <begin position="597"/>
        <end position="617"/>
    </location>
</feature>